<protein>
    <recommendedName>
        <fullName evidence="6">G-protein coupled receptors family 1 profile domain-containing protein</fullName>
    </recommendedName>
</protein>
<dbReference type="SUPFAM" id="SSF81321">
    <property type="entry name" value="Family A G protein-coupled receptor-like"/>
    <property type="match status" value="1"/>
</dbReference>
<keyword evidence="8" id="KW-1185">Reference proteome</keyword>
<dbReference type="InterPro" id="IPR017452">
    <property type="entry name" value="GPCR_Rhodpsn_7TM"/>
</dbReference>
<gene>
    <name evidence="7" type="ORF">TRIADDRAFT_60563</name>
</gene>
<dbReference type="PANTHER" id="PTHR45698:SF1">
    <property type="entry name" value="TRACE AMINE-ASSOCIATED RECEPTOR 13C-LIKE"/>
    <property type="match status" value="1"/>
</dbReference>
<dbReference type="Proteomes" id="UP000009022">
    <property type="component" value="Unassembled WGS sequence"/>
</dbReference>
<dbReference type="HOGENOM" id="CLU_845500_0_0_1"/>
<feature type="domain" description="G-protein coupled receptors family 1 profile" evidence="6">
    <location>
        <begin position="1"/>
        <end position="225"/>
    </location>
</feature>
<name>B3S8J5_TRIAD</name>
<dbReference type="PROSITE" id="PS50262">
    <property type="entry name" value="G_PROTEIN_RECEP_F1_2"/>
    <property type="match status" value="1"/>
</dbReference>
<feature type="transmembrane region" description="Helical" evidence="5">
    <location>
        <begin position="20"/>
        <end position="47"/>
    </location>
</feature>
<dbReference type="PANTHER" id="PTHR45698">
    <property type="entry name" value="TRACE AMINE-ASSOCIATED RECEPTOR 19N-RELATED"/>
    <property type="match status" value="1"/>
</dbReference>
<keyword evidence="3 5" id="KW-1133">Transmembrane helix</keyword>
<reference evidence="7 8" key="1">
    <citation type="journal article" date="2008" name="Nature">
        <title>The Trichoplax genome and the nature of placozoans.</title>
        <authorList>
            <person name="Srivastava M."/>
            <person name="Begovic E."/>
            <person name="Chapman J."/>
            <person name="Putnam N.H."/>
            <person name="Hellsten U."/>
            <person name="Kawashima T."/>
            <person name="Kuo A."/>
            <person name="Mitros T."/>
            <person name="Salamov A."/>
            <person name="Carpenter M.L."/>
            <person name="Signorovitch A.Y."/>
            <person name="Moreno M.A."/>
            <person name="Kamm K."/>
            <person name="Grimwood J."/>
            <person name="Schmutz J."/>
            <person name="Shapiro H."/>
            <person name="Grigoriev I.V."/>
            <person name="Buss L.W."/>
            <person name="Schierwater B."/>
            <person name="Dellaporta S.L."/>
            <person name="Rokhsar D.S."/>
        </authorList>
    </citation>
    <scope>NUCLEOTIDE SEQUENCE [LARGE SCALE GENOMIC DNA]</scope>
    <source>
        <strain evidence="7 8">Grell-BS-1999</strain>
    </source>
</reference>
<dbReference type="PhylomeDB" id="B3S8J5"/>
<dbReference type="CTD" id="6757752"/>
<evidence type="ECO:0000313" key="7">
    <source>
        <dbReference type="EMBL" id="EDV20895.1"/>
    </source>
</evidence>
<comment type="subcellular location">
    <subcellularLocation>
        <location evidence="1">Membrane</location>
    </subcellularLocation>
</comment>
<evidence type="ECO:0000256" key="1">
    <source>
        <dbReference type="ARBA" id="ARBA00004370"/>
    </source>
</evidence>
<dbReference type="Pfam" id="PF00001">
    <property type="entry name" value="7tm_1"/>
    <property type="match status" value="1"/>
</dbReference>
<dbReference type="RefSeq" id="XP_002116539.1">
    <property type="nucleotide sequence ID" value="XM_002116503.1"/>
</dbReference>
<feature type="transmembrane region" description="Helical" evidence="5">
    <location>
        <begin position="105"/>
        <end position="132"/>
    </location>
</feature>
<dbReference type="GO" id="GO:0004930">
    <property type="term" value="F:G protein-coupled receptor activity"/>
    <property type="evidence" value="ECO:0007669"/>
    <property type="project" value="InterPro"/>
</dbReference>
<feature type="transmembrane region" description="Helical" evidence="5">
    <location>
        <begin position="68"/>
        <end position="93"/>
    </location>
</feature>
<feature type="transmembrane region" description="Helical" evidence="5">
    <location>
        <begin position="207"/>
        <end position="232"/>
    </location>
</feature>
<dbReference type="OrthoDB" id="9445642at2759"/>
<dbReference type="Gene3D" id="1.20.1070.10">
    <property type="entry name" value="Rhodopsin 7-helix transmembrane proteins"/>
    <property type="match status" value="1"/>
</dbReference>
<dbReference type="FunCoup" id="B3S8J5">
    <property type="interactions" value="101"/>
</dbReference>
<dbReference type="InParanoid" id="B3S8J5"/>
<evidence type="ECO:0000313" key="8">
    <source>
        <dbReference type="Proteomes" id="UP000009022"/>
    </source>
</evidence>
<dbReference type="AlphaFoldDB" id="B3S8J5"/>
<organism evidence="7 8">
    <name type="scientific">Trichoplax adhaerens</name>
    <name type="common">Trichoplax reptans</name>
    <dbReference type="NCBI Taxonomy" id="10228"/>
    <lineage>
        <taxon>Eukaryota</taxon>
        <taxon>Metazoa</taxon>
        <taxon>Placozoa</taxon>
        <taxon>Uniplacotomia</taxon>
        <taxon>Trichoplacea</taxon>
        <taxon>Trichoplacidae</taxon>
        <taxon>Trichoplax</taxon>
    </lineage>
</organism>
<keyword evidence="2 5" id="KW-0812">Transmembrane</keyword>
<evidence type="ECO:0000256" key="3">
    <source>
        <dbReference type="ARBA" id="ARBA00022989"/>
    </source>
</evidence>
<evidence type="ECO:0000259" key="6">
    <source>
        <dbReference type="PROSITE" id="PS50262"/>
    </source>
</evidence>
<evidence type="ECO:0000256" key="5">
    <source>
        <dbReference type="SAM" id="Phobius"/>
    </source>
</evidence>
<dbReference type="CDD" id="cd00637">
    <property type="entry name" value="7tm_classA_rhodopsin-like"/>
    <property type="match status" value="1"/>
</dbReference>
<evidence type="ECO:0000256" key="4">
    <source>
        <dbReference type="ARBA" id="ARBA00023136"/>
    </source>
</evidence>
<feature type="transmembrane region" description="Helical" evidence="5">
    <location>
        <begin position="170"/>
        <end position="195"/>
    </location>
</feature>
<dbReference type="EMBL" id="DS985256">
    <property type="protein sequence ID" value="EDV20895.1"/>
    <property type="molecule type" value="Genomic_DNA"/>
</dbReference>
<dbReference type="KEGG" id="tad:TRIADDRAFT_60563"/>
<dbReference type="InterPro" id="IPR000276">
    <property type="entry name" value="GPCR_Rhodpsn"/>
</dbReference>
<dbReference type="GO" id="GO:0016020">
    <property type="term" value="C:membrane"/>
    <property type="evidence" value="ECO:0007669"/>
    <property type="project" value="UniProtKB-SubCell"/>
</dbReference>
<accession>B3S8J5</accession>
<evidence type="ECO:0000256" key="2">
    <source>
        <dbReference type="ARBA" id="ARBA00022692"/>
    </source>
</evidence>
<keyword evidence="4 5" id="KW-0472">Membrane</keyword>
<proteinExistence type="predicted"/>
<dbReference type="GeneID" id="6757752"/>
<sequence>MTEVLAGSVSNFVVNPIKTTLLQCVLSIPLRTTMFCIFTLHVTMLSLERFYSVIYPFKYRRFVNKKNATIVLFLTWAVPLFFVVLLIEFISYLQFGYCFPWSNMGIFALVLVYILPPLTFFLPPLVTFFVYLKILRQIDALERKIWSVSCQKEETCRWTSYRHMLRHRKVLFQMFTILAVYSLAFIPCIVVYLVYFTHYDTSLLLPILITYLMATSYLFIHPVLAIIFTAAIKSEFKKKFGRHYWLSAGRSFCRCHRYWANCYVLVLIISLFDHIACQDEKMANGANSHLRLVTLQHNNPKVYDLIQTQKLSITNRTWLFIYCWGDIAL</sequence>